<keyword evidence="11" id="KW-1185">Reference proteome</keyword>
<keyword evidence="8" id="KW-0808">Transferase</keyword>
<accession>A0A2P4Y5V1</accession>
<name>A0A2P4Y5V1_9STRA</name>
<evidence type="ECO:0000256" key="5">
    <source>
        <dbReference type="ARBA" id="ARBA00022842"/>
    </source>
</evidence>
<keyword evidence="4" id="KW-0378">Hydrolase</keyword>
<proteinExistence type="predicted"/>
<dbReference type="AlphaFoldDB" id="A0A2P4Y5V1"/>
<comment type="caution">
    <text evidence="10">The sequence shown here is derived from an EMBL/GenBank/DDBJ whole genome shotgun (WGS) entry which is preliminary data.</text>
</comment>
<dbReference type="OrthoDB" id="120229at2759"/>
<evidence type="ECO:0000256" key="1">
    <source>
        <dbReference type="ARBA" id="ARBA00022722"/>
    </source>
</evidence>
<gene>
    <name evidence="10" type="ORF">PHPALM_10000</name>
</gene>
<dbReference type="EMBL" id="NCKW01005249">
    <property type="protein sequence ID" value="POM73174.1"/>
    <property type="molecule type" value="Genomic_DNA"/>
</dbReference>
<evidence type="ECO:0000313" key="11">
    <source>
        <dbReference type="Proteomes" id="UP000237271"/>
    </source>
</evidence>
<keyword evidence="2" id="KW-0479">Metal-binding</keyword>
<evidence type="ECO:0000256" key="7">
    <source>
        <dbReference type="ARBA" id="ARBA00022918"/>
    </source>
</evidence>
<keyword evidence="9" id="KW-0233">DNA recombination</keyword>
<keyword evidence="7" id="KW-0695">RNA-directed DNA polymerase</keyword>
<evidence type="ECO:0000256" key="6">
    <source>
        <dbReference type="ARBA" id="ARBA00022908"/>
    </source>
</evidence>
<sequence length="177" mass="20854">MFTYPMKNRSQLYECYEGFRKKSLTIFRNDISMLEWRPCSIEENDIHVLQADNAKEYEKLGRVIFRKYGTRAQFTNAYALQQNGVAELRMRIVVDDELTKQLWAECVWHATTLINTTPISKTNGRTPCELWYNRIPSMQYMKVFGCSAYVHITQQFRDARARLCMYLGVTDHKKAIA</sequence>
<dbReference type="GO" id="GO:0015074">
    <property type="term" value="P:DNA integration"/>
    <property type="evidence" value="ECO:0007669"/>
    <property type="project" value="UniProtKB-KW"/>
</dbReference>
<evidence type="ECO:0000313" key="10">
    <source>
        <dbReference type="EMBL" id="POM73174.1"/>
    </source>
</evidence>
<evidence type="ECO:0000256" key="4">
    <source>
        <dbReference type="ARBA" id="ARBA00022801"/>
    </source>
</evidence>
<evidence type="ECO:0000256" key="8">
    <source>
        <dbReference type="ARBA" id="ARBA00022932"/>
    </source>
</evidence>
<dbReference type="GO" id="GO:0003887">
    <property type="term" value="F:DNA-directed DNA polymerase activity"/>
    <property type="evidence" value="ECO:0007669"/>
    <property type="project" value="UniProtKB-KW"/>
</dbReference>
<keyword evidence="8" id="KW-0548">Nucleotidyltransferase</keyword>
<dbReference type="InterPro" id="IPR012337">
    <property type="entry name" value="RNaseH-like_sf"/>
</dbReference>
<keyword evidence="1" id="KW-0540">Nuclease</keyword>
<dbReference type="InterPro" id="IPR036397">
    <property type="entry name" value="RNaseH_sf"/>
</dbReference>
<dbReference type="Gene3D" id="3.30.420.10">
    <property type="entry name" value="Ribonuclease H-like superfamily/Ribonuclease H"/>
    <property type="match status" value="1"/>
</dbReference>
<dbReference type="GO" id="GO:0016787">
    <property type="term" value="F:hydrolase activity"/>
    <property type="evidence" value="ECO:0007669"/>
    <property type="project" value="UniProtKB-KW"/>
</dbReference>
<keyword evidence="6" id="KW-0229">DNA integration</keyword>
<protein>
    <recommendedName>
        <fullName evidence="12">Integrase catalytic core protein</fullName>
    </recommendedName>
</protein>
<dbReference type="GO" id="GO:0046872">
    <property type="term" value="F:metal ion binding"/>
    <property type="evidence" value="ECO:0007669"/>
    <property type="project" value="UniProtKB-KW"/>
</dbReference>
<dbReference type="GO" id="GO:0006310">
    <property type="term" value="P:DNA recombination"/>
    <property type="evidence" value="ECO:0007669"/>
    <property type="project" value="UniProtKB-KW"/>
</dbReference>
<dbReference type="GO" id="GO:0004519">
    <property type="term" value="F:endonuclease activity"/>
    <property type="evidence" value="ECO:0007669"/>
    <property type="project" value="UniProtKB-KW"/>
</dbReference>
<dbReference type="SUPFAM" id="SSF53098">
    <property type="entry name" value="Ribonuclease H-like"/>
    <property type="match status" value="1"/>
</dbReference>
<dbReference type="Proteomes" id="UP000237271">
    <property type="component" value="Unassembled WGS sequence"/>
</dbReference>
<dbReference type="InterPro" id="IPR039537">
    <property type="entry name" value="Retrotran_Ty1/copia-like"/>
</dbReference>
<keyword evidence="3" id="KW-0255">Endonuclease</keyword>
<evidence type="ECO:0000256" key="9">
    <source>
        <dbReference type="ARBA" id="ARBA00023172"/>
    </source>
</evidence>
<dbReference type="GO" id="GO:0003964">
    <property type="term" value="F:RNA-directed DNA polymerase activity"/>
    <property type="evidence" value="ECO:0007669"/>
    <property type="project" value="UniProtKB-KW"/>
</dbReference>
<evidence type="ECO:0000256" key="3">
    <source>
        <dbReference type="ARBA" id="ARBA00022759"/>
    </source>
</evidence>
<evidence type="ECO:0008006" key="12">
    <source>
        <dbReference type="Google" id="ProtNLM"/>
    </source>
</evidence>
<organism evidence="10 11">
    <name type="scientific">Phytophthora palmivora</name>
    <dbReference type="NCBI Taxonomy" id="4796"/>
    <lineage>
        <taxon>Eukaryota</taxon>
        <taxon>Sar</taxon>
        <taxon>Stramenopiles</taxon>
        <taxon>Oomycota</taxon>
        <taxon>Peronosporomycetes</taxon>
        <taxon>Peronosporales</taxon>
        <taxon>Peronosporaceae</taxon>
        <taxon>Phytophthora</taxon>
    </lineage>
</organism>
<dbReference type="PANTHER" id="PTHR42648:SF11">
    <property type="entry name" value="TRANSPOSON TY4-P GAG-POL POLYPROTEIN"/>
    <property type="match status" value="1"/>
</dbReference>
<keyword evidence="5" id="KW-0460">Magnesium</keyword>
<keyword evidence="8" id="KW-0239">DNA-directed DNA polymerase</keyword>
<evidence type="ECO:0000256" key="2">
    <source>
        <dbReference type="ARBA" id="ARBA00022723"/>
    </source>
</evidence>
<dbReference type="PANTHER" id="PTHR42648">
    <property type="entry name" value="TRANSPOSASE, PUTATIVE-RELATED"/>
    <property type="match status" value="1"/>
</dbReference>
<dbReference type="GO" id="GO:0003676">
    <property type="term" value="F:nucleic acid binding"/>
    <property type="evidence" value="ECO:0007669"/>
    <property type="project" value="InterPro"/>
</dbReference>
<reference evidence="10 11" key="1">
    <citation type="journal article" date="2017" name="Genome Biol. Evol.">
        <title>Phytophthora megakarya and P. palmivora, closely related causal agents of cacao black pod rot, underwent increases in genome sizes and gene numbers by different mechanisms.</title>
        <authorList>
            <person name="Ali S.S."/>
            <person name="Shao J."/>
            <person name="Lary D.J."/>
            <person name="Kronmiller B."/>
            <person name="Shen D."/>
            <person name="Strem M.D."/>
            <person name="Amoako-Attah I."/>
            <person name="Akrofi A.Y."/>
            <person name="Begoude B.A."/>
            <person name="Ten Hoopen G.M."/>
            <person name="Coulibaly K."/>
            <person name="Kebe B.I."/>
            <person name="Melnick R.L."/>
            <person name="Guiltinan M.J."/>
            <person name="Tyler B.M."/>
            <person name="Meinhardt L.W."/>
            <person name="Bailey B.A."/>
        </authorList>
    </citation>
    <scope>NUCLEOTIDE SEQUENCE [LARGE SCALE GENOMIC DNA]</scope>
    <source>
        <strain evidence="11">sbr112.9</strain>
    </source>
</reference>